<dbReference type="OrthoDB" id="1170793at2"/>
<dbReference type="EMBL" id="FOXQ01000004">
    <property type="protein sequence ID" value="SFP99384.1"/>
    <property type="molecule type" value="Genomic_DNA"/>
</dbReference>
<organism evidence="4 5">
    <name type="scientific">Parafilimonas terrae</name>
    <dbReference type="NCBI Taxonomy" id="1465490"/>
    <lineage>
        <taxon>Bacteria</taxon>
        <taxon>Pseudomonadati</taxon>
        <taxon>Bacteroidota</taxon>
        <taxon>Chitinophagia</taxon>
        <taxon>Chitinophagales</taxon>
        <taxon>Chitinophagaceae</taxon>
        <taxon>Parafilimonas</taxon>
    </lineage>
</organism>
<protein>
    <submittedName>
        <fullName evidence="4">Acyl-CoA dehydrogenase</fullName>
    </submittedName>
</protein>
<proteinExistence type="predicted"/>
<dbReference type="PIRSF" id="PIRSF016578">
    <property type="entry name" value="HsaA"/>
    <property type="match status" value="1"/>
</dbReference>
<feature type="domain" description="Acyl-CoA dehydrogenase/oxidase N-terminal" evidence="2">
    <location>
        <begin position="15"/>
        <end position="79"/>
    </location>
</feature>
<dbReference type="Gene3D" id="1.10.540.10">
    <property type="entry name" value="Acyl-CoA dehydrogenase/oxidase, N-terminal domain"/>
    <property type="match status" value="1"/>
</dbReference>
<dbReference type="RefSeq" id="WP_090657232.1">
    <property type="nucleotide sequence ID" value="NZ_FOXQ01000004.1"/>
</dbReference>
<evidence type="ECO:0000313" key="5">
    <source>
        <dbReference type="Proteomes" id="UP000199031"/>
    </source>
</evidence>
<dbReference type="InterPro" id="IPR013786">
    <property type="entry name" value="AcylCoA_DH/ox_N"/>
</dbReference>
<dbReference type="InterPro" id="IPR013107">
    <property type="entry name" value="Acyl-CoA_DH_C"/>
</dbReference>
<evidence type="ECO:0000259" key="2">
    <source>
        <dbReference type="Pfam" id="PF02771"/>
    </source>
</evidence>
<evidence type="ECO:0000259" key="3">
    <source>
        <dbReference type="Pfam" id="PF08028"/>
    </source>
</evidence>
<dbReference type="InterPro" id="IPR046373">
    <property type="entry name" value="Acyl-CoA_Oxase/DH_mid-dom_sf"/>
</dbReference>
<dbReference type="Pfam" id="PF08028">
    <property type="entry name" value="Acyl-CoA_dh_2"/>
    <property type="match status" value="1"/>
</dbReference>
<name>A0A1I5UVM6_9BACT</name>
<dbReference type="AlphaFoldDB" id="A0A1I5UVM6"/>
<reference evidence="4 5" key="1">
    <citation type="submission" date="2016-10" db="EMBL/GenBank/DDBJ databases">
        <authorList>
            <person name="de Groot N.N."/>
        </authorList>
    </citation>
    <scope>NUCLEOTIDE SEQUENCE [LARGE SCALE GENOMIC DNA]</scope>
    <source>
        <strain evidence="4 5">DSM 28286</strain>
    </source>
</reference>
<dbReference type="InterPro" id="IPR036250">
    <property type="entry name" value="AcylCo_DH-like_C"/>
</dbReference>
<evidence type="ECO:0000313" key="4">
    <source>
        <dbReference type="EMBL" id="SFP99384.1"/>
    </source>
</evidence>
<sequence>MKNKAFDKKTIAILRKYAAVADEKSVLQPEQLKLMYKYGWFKIFVPKKYNGLAMNLPEALLLEEQLAYIDGSLGWTITLCAGANLFVGYIDKKIAKQIFSRQKVCLGGSGAASGKASITDDGFIVNGFWKYATGAPHLTHFTANCTIEKNGKPVLDKNQQPLIQSFFFKRSEVKVIEDWNTPGLKATAGHSFFVENLYVPKERSFIINAETATHDDAVFQFPFLQFAALTLAVNTLGMSRHFLEESNAIIKKRKQAKKITIKQYDYSNKLIADANNKIEMLRTKFYEAAEAAWNELLIKKNIQAKRLNNINKLSVQLVKECRAQVAAIYPYCGLSAVNGKTEIERIFRDIFTASQHGLLNYPGV</sequence>
<dbReference type="GO" id="GO:0003995">
    <property type="term" value="F:acyl-CoA dehydrogenase activity"/>
    <property type="evidence" value="ECO:0007669"/>
    <property type="project" value="TreeGrafter"/>
</dbReference>
<dbReference type="InterPro" id="IPR009100">
    <property type="entry name" value="AcylCoA_DH/oxidase_NM_dom_sf"/>
</dbReference>
<evidence type="ECO:0000256" key="1">
    <source>
        <dbReference type="ARBA" id="ARBA00023002"/>
    </source>
</evidence>
<dbReference type="Gene3D" id="2.40.110.10">
    <property type="entry name" value="Butyryl-CoA Dehydrogenase, subunit A, domain 2"/>
    <property type="match status" value="1"/>
</dbReference>
<dbReference type="SUPFAM" id="SSF56645">
    <property type="entry name" value="Acyl-CoA dehydrogenase NM domain-like"/>
    <property type="match status" value="1"/>
</dbReference>
<dbReference type="PANTHER" id="PTHR43884">
    <property type="entry name" value="ACYL-COA DEHYDROGENASE"/>
    <property type="match status" value="1"/>
</dbReference>
<accession>A0A1I5UVM6</accession>
<dbReference type="PANTHER" id="PTHR43884:SF25">
    <property type="entry name" value="ACYL-COA DEHYDROGENASE YDBM-RELATED"/>
    <property type="match status" value="1"/>
</dbReference>
<dbReference type="Proteomes" id="UP000199031">
    <property type="component" value="Unassembled WGS sequence"/>
</dbReference>
<dbReference type="InterPro" id="IPR037069">
    <property type="entry name" value="AcylCoA_DH/ox_N_sf"/>
</dbReference>
<dbReference type="Pfam" id="PF02771">
    <property type="entry name" value="Acyl-CoA_dh_N"/>
    <property type="match status" value="1"/>
</dbReference>
<keyword evidence="5" id="KW-1185">Reference proteome</keyword>
<dbReference type="Gene3D" id="1.20.140.10">
    <property type="entry name" value="Butyryl-CoA Dehydrogenase, subunit A, domain 3"/>
    <property type="match status" value="1"/>
</dbReference>
<dbReference type="SUPFAM" id="SSF47203">
    <property type="entry name" value="Acyl-CoA dehydrogenase C-terminal domain-like"/>
    <property type="match status" value="1"/>
</dbReference>
<gene>
    <name evidence="4" type="ORF">SAMN05444277_10468</name>
</gene>
<dbReference type="GO" id="GO:0050660">
    <property type="term" value="F:flavin adenine dinucleotide binding"/>
    <property type="evidence" value="ECO:0007669"/>
    <property type="project" value="InterPro"/>
</dbReference>
<keyword evidence="1" id="KW-0560">Oxidoreductase</keyword>
<feature type="domain" description="Acyl-CoA dehydrogenase C-terminal" evidence="3">
    <location>
        <begin position="230"/>
        <end position="360"/>
    </location>
</feature>
<dbReference type="STRING" id="1465490.SAMN05444277_10468"/>